<gene>
    <name evidence="5" type="ORF">GSONMT00074889001</name>
</gene>
<dbReference type="InterPro" id="IPR019734">
    <property type="entry name" value="TPR_rpt"/>
</dbReference>
<evidence type="ECO:0008006" key="7">
    <source>
        <dbReference type="Google" id="ProtNLM"/>
    </source>
</evidence>
<dbReference type="InterPro" id="IPR052386">
    <property type="entry name" value="GPSM"/>
</dbReference>
<organism evidence="5 6">
    <name type="scientific">Oncorhynchus mykiss</name>
    <name type="common">Rainbow trout</name>
    <name type="synonym">Salmo gairdneri</name>
    <dbReference type="NCBI Taxonomy" id="8022"/>
    <lineage>
        <taxon>Eukaryota</taxon>
        <taxon>Metazoa</taxon>
        <taxon>Chordata</taxon>
        <taxon>Craniata</taxon>
        <taxon>Vertebrata</taxon>
        <taxon>Euteleostomi</taxon>
        <taxon>Actinopterygii</taxon>
        <taxon>Neopterygii</taxon>
        <taxon>Teleostei</taxon>
        <taxon>Protacanthopterygii</taxon>
        <taxon>Salmoniformes</taxon>
        <taxon>Salmonidae</taxon>
        <taxon>Salmoninae</taxon>
        <taxon>Oncorhynchus</taxon>
    </lineage>
</organism>
<name>A0A060WGQ7_ONCMY</name>
<proteinExistence type="predicted"/>
<dbReference type="EMBL" id="FR904534">
    <property type="protein sequence ID" value="CDQ66196.1"/>
    <property type="molecule type" value="Genomic_DNA"/>
</dbReference>
<dbReference type="InterPro" id="IPR011990">
    <property type="entry name" value="TPR-like_helical_dom_sf"/>
</dbReference>
<dbReference type="Gene3D" id="1.25.40.10">
    <property type="entry name" value="Tetratricopeptide repeat domain"/>
    <property type="match status" value="1"/>
</dbReference>
<feature type="repeat" description="TPR" evidence="4">
    <location>
        <begin position="83"/>
        <end position="116"/>
    </location>
</feature>
<evidence type="ECO:0000256" key="4">
    <source>
        <dbReference type="PROSITE-ProRule" id="PRU00339"/>
    </source>
</evidence>
<dbReference type="PANTHER" id="PTHR45954:SF1">
    <property type="entry name" value="LD33695P"/>
    <property type="match status" value="1"/>
</dbReference>
<comment type="subcellular location">
    <subcellularLocation>
        <location evidence="1">Cytoplasm</location>
    </subcellularLocation>
</comment>
<accession>A0A060WGQ7</accession>
<dbReference type="STRING" id="8022.A0A060WGQ7"/>
<protein>
    <recommendedName>
        <fullName evidence="7">Tetratricopeptide repeat protein 28</fullName>
    </recommendedName>
</protein>
<evidence type="ECO:0000256" key="1">
    <source>
        <dbReference type="ARBA" id="ARBA00004496"/>
    </source>
</evidence>
<sequence length="271" mass="29861">MMKWQPRKKLRLTVSSDHFVVTDYKGDRLKQGSVPTVFPPWTGKLQPFKTSCSSLFSSRARLSASAPLDLPAKIGSLTLFFFLEAYFRQGVALQYLGRHADALAAFASGLAQDPKSLQLLVGMVEAAMKSPLRESLEPTYQQLQKMKLDKSPFVVVSVIGQELLTAAHHTASVVVLESALKIGTCSLKLRGSVFSALSSAHWSLGNTEKSTGYMQQDLEVSKTLGDQTGECRAHGNLGSAFFSKGNYREALTNHRHQLVLAMKLKDREVRD</sequence>
<reference evidence="5" key="2">
    <citation type="submission" date="2014-03" db="EMBL/GenBank/DDBJ databases">
        <authorList>
            <person name="Genoscope - CEA"/>
        </authorList>
    </citation>
    <scope>NUCLEOTIDE SEQUENCE</scope>
</reference>
<evidence type="ECO:0000313" key="5">
    <source>
        <dbReference type="EMBL" id="CDQ66196.1"/>
    </source>
</evidence>
<evidence type="ECO:0000313" key="6">
    <source>
        <dbReference type="Proteomes" id="UP000193380"/>
    </source>
</evidence>
<dbReference type="AlphaFoldDB" id="A0A060WGQ7"/>
<dbReference type="SUPFAM" id="SSF48452">
    <property type="entry name" value="TPR-like"/>
    <property type="match status" value="1"/>
</dbReference>
<dbReference type="GO" id="GO:0000132">
    <property type="term" value="P:establishment of mitotic spindle orientation"/>
    <property type="evidence" value="ECO:0007669"/>
    <property type="project" value="TreeGrafter"/>
</dbReference>
<dbReference type="Pfam" id="PF13176">
    <property type="entry name" value="TPR_7"/>
    <property type="match status" value="1"/>
</dbReference>
<dbReference type="PROSITE" id="PS50005">
    <property type="entry name" value="TPR"/>
    <property type="match status" value="1"/>
</dbReference>
<reference evidence="5" key="1">
    <citation type="journal article" date="2014" name="Nat. Commun.">
        <title>The rainbow trout genome provides novel insights into evolution after whole-genome duplication in vertebrates.</title>
        <authorList>
            <person name="Berthelot C."/>
            <person name="Brunet F."/>
            <person name="Chalopin D."/>
            <person name="Juanchich A."/>
            <person name="Bernard M."/>
            <person name="Noel B."/>
            <person name="Bento P."/>
            <person name="Da Silva C."/>
            <person name="Labadie K."/>
            <person name="Alberti A."/>
            <person name="Aury J.M."/>
            <person name="Louis A."/>
            <person name="Dehais P."/>
            <person name="Bardou P."/>
            <person name="Montfort J."/>
            <person name="Klopp C."/>
            <person name="Cabau C."/>
            <person name="Gaspin C."/>
            <person name="Thorgaard G.H."/>
            <person name="Boussaha M."/>
            <person name="Quillet E."/>
            <person name="Guyomard R."/>
            <person name="Galiana D."/>
            <person name="Bobe J."/>
            <person name="Volff J.N."/>
            <person name="Genet C."/>
            <person name="Wincker P."/>
            <person name="Jaillon O."/>
            <person name="Roest Crollius H."/>
            <person name="Guiguen Y."/>
        </authorList>
    </citation>
    <scope>NUCLEOTIDE SEQUENCE [LARGE SCALE GENOMIC DNA]</scope>
</reference>
<evidence type="ECO:0000256" key="2">
    <source>
        <dbReference type="ARBA" id="ARBA00022490"/>
    </source>
</evidence>
<dbReference type="GO" id="GO:0001965">
    <property type="term" value="F:G-protein alpha-subunit binding"/>
    <property type="evidence" value="ECO:0007669"/>
    <property type="project" value="TreeGrafter"/>
</dbReference>
<dbReference type="GO" id="GO:0005938">
    <property type="term" value="C:cell cortex"/>
    <property type="evidence" value="ECO:0007669"/>
    <property type="project" value="TreeGrafter"/>
</dbReference>
<dbReference type="GO" id="GO:0005092">
    <property type="term" value="F:GDP-dissociation inhibitor activity"/>
    <property type="evidence" value="ECO:0007669"/>
    <property type="project" value="TreeGrafter"/>
</dbReference>
<dbReference type="SMART" id="SM00028">
    <property type="entry name" value="TPR"/>
    <property type="match status" value="2"/>
</dbReference>
<dbReference type="PaxDb" id="8022-A0A060WGQ7"/>
<keyword evidence="4" id="KW-0802">TPR repeat</keyword>
<dbReference type="Proteomes" id="UP000193380">
    <property type="component" value="Unassembled WGS sequence"/>
</dbReference>
<dbReference type="PANTHER" id="PTHR45954">
    <property type="entry name" value="LD33695P"/>
    <property type="match status" value="1"/>
</dbReference>
<keyword evidence="2" id="KW-0963">Cytoplasm</keyword>
<keyword evidence="3" id="KW-0677">Repeat</keyword>
<evidence type="ECO:0000256" key="3">
    <source>
        <dbReference type="ARBA" id="ARBA00022737"/>
    </source>
</evidence>